<dbReference type="RefSeq" id="WP_354640945.1">
    <property type="nucleotide sequence ID" value="NZ_CP159872.1"/>
</dbReference>
<dbReference type="AlphaFoldDB" id="A0AAU8JVL1"/>
<proteinExistence type="predicted"/>
<reference evidence="1" key="1">
    <citation type="submission" date="2024-06" db="EMBL/GenBank/DDBJ databases">
        <title>The genome sequences of Kitasatospora sp. strain HUAS MG31.</title>
        <authorList>
            <person name="Mo P."/>
        </authorList>
    </citation>
    <scope>NUCLEOTIDE SEQUENCE</scope>
    <source>
        <strain evidence="1">HUAS MG31</strain>
    </source>
</reference>
<gene>
    <name evidence="1" type="ORF">ABWK59_14200</name>
</gene>
<dbReference type="KEGG" id="kcm:ABWK59_14200"/>
<accession>A0AAU8JVL1</accession>
<protein>
    <submittedName>
        <fullName evidence="1">Uncharacterized protein</fullName>
    </submittedName>
</protein>
<name>A0AAU8JVL1_9ACTN</name>
<evidence type="ECO:0000313" key="1">
    <source>
        <dbReference type="EMBL" id="XCM79984.1"/>
    </source>
</evidence>
<organism evidence="1">
    <name type="scientific">Kitasatospora camelliae</name>
    <dbReference type="NCBI Taxonomy" id="3156397"/>
    <lineage>
        <taxon>Bacteria</taxon>
        <taxon>Bacillati</taxon>
        <taxon>Actinomycetota</taxon>
        <taxon>Actinomycetes</taxon>
        <taxon>Kitasatosporales</taxon>
        <taxon>Streptomycetaceae</taxon>
        <taxon>Kitasatospora</taxon>
    </lineage>
</organism>
<sequence length="139" mass="15143">MAEFTNRRSVVAAEPLTALQAEQLRLCGVHYDGEDLPADRRLASDDEDDEEAVLRFCERWDVVADGAPRYEAWFYQVDSGTIFLAGTVEVVAEVIQCGLECSDPARRLELGAAMVRAGLLPSVDSAYAEFRAAVDAGTA</sequence>
<dbReference type="EMBL" id="CP159872">
    <property type="protein sequence ID" value="XCM79984.1"/>
    <property type="molecule type" value="Genomic_DNA"/>
</dbReference>